<dbReference type="Proteomes" id="UP001189143">
    <property type="component" value="Unassembled WGS sequence"/>
</dbReference>
<gene>
    <name evidence="3" type="ORF">CNEO2_260043</name>
    <name evidence="2" type="ORF">CNEO_43812</name>
</gene>
<comment type="caution">
    <text evidence="2">The sequence shown here is derived from an EMBL/GenBank/DDBJ whole genome shotgun (WGS) entry which is preliminary data.</text>
</comment>
<protein>
    <submittedName>
        <fullName evidence="2">Uncharacterized protein</fullName>
    </submittedName>
</protein>
<feature type="transmembrane region" description="Helical" evidence="1">
    <location>
        <begin position="21"/>
        <end position="44"/>
    </location>
</feature>
<evidence type="ECO:0000313" key="2">
    <source>
        <dbReference type="EMBL" id="CAG9708757.1"/>
    </source>
</evidence>
<accession>A0AA86MPU7</accession>
<dbReference type="Proteomes" id="UP000789738">
    <property type="component" value="Unassembled WGS sequence"/>
</dbReference>
<reference evidence="2" key="1">
    <citation type="submission" date="2021-10" db="EMBL/GenBank/DDBJ databases">
        <authorList>
            <person name="Mesa V."/>
        </authorList>
    </citation>
    <scope>NUCLEOTIDE SEQUENCE</scope>
    <source>
        <strain evidence="2">CC3_PB</strain>
    </source>
</reference>
<evidence type="ECO:0000256" key="1">
    <source>
        <dbReference type="SAM" id="Phobius"/>
    </source>
</evidence>
<reference evidence="3" key="2">
    <citation type="submission" date="2022-10" db="EMBL/GenBank/DDBJ databases">
        <authorList>
            <person name="Aires J."/>
            <person name="Mesa V."/>
        </authorList>
    </citation>
    <scope>NUCLEOTIDE SEQUENCE</scope>
    <source>
        <strain evidence="3">Clostridium neonatale JD116</strain>
    </source>
</reference>
<keyword evidence="1" id="KW-1133">Transmembrane helix</keyword>
<organism evidence="2 4">
    <name type="scientific">Clostridium neonatale</name>
    <dbReference type="NCBI Taxonomy" id="137838"/>
    <lineage>
        <taxon>Bacteria</taxon>
        <taxon>Bacillati</taxon>
        <taxon>Bacillota</taxon>
        <taxon>Clostridia</taxon>
        <taxon>Eubacteriales</taxon>
        <taxon>Clostridiaceae</taxon>
        <taxon>Clostridium</taxon>
    </lineage>
</organism>
<dbReference type="EMBL" id="CAMTCP010000188">
    <property type="protein sequence ID" value="CAI3582053.1"/>
    <property type="molecule type" value="Genomic_DNA"/>
</dbReference>
<keyword evidence="1" id="KW-0472">Membrane</keyword>
<dbReference type="AlphaFoldDB" id="A0AA86MPU7"/>
<dbReference type="EMBL" id="CAKJVE010000004">
    <property type="protein sequence ID" value="CAG9708757.1"/>
    <property type="molecule type" value="Genomic_DNA"/>
</dbReference>
<evidence type="ECO:0000313" key="4">
    <source>
        <dbReference type="Proteomes" id="UP000789738"/>
    </source>
</evidence>
<proteinExistence type="predicted"/>
<sequence length="47" mass="5660">MNNYNKLYKICKGDGEYKKHLLLNCVFIVKGIVQWELILGYHHYIFV</sequence>
<evidence type="ECO:0000313" key="3">
    <source>
        <dbReference type="EMBL" id="CAI3582053.1"/>
    </source>
</evidence>
<keyword evidence="1" id="KW-0812">Transmembrane</keyword>
<name>A0AA86MPU7_9CLOT</name>